<name>A0A1Y1WEK7_9FUNG</name>
<reference evidence="1 2" key="1">
    <citation type="submission" date="2016-07" db="EMBL/GenBank/DDBJ databases">
        <title>Pervasive Adenine N6-methylation of Active Genes in Fungi.</title>
        <authorList>
            <consortium name="DOE Joint Genome Institute"/>
            <person name="Mondo S.J."/>
            <person name="Dannebaum R.O."/>
            <person name="Kuo R.C."/>
            <person name="Labutti K."/>
            <person name="Haridas S."/>
            <person name="Kuo A."/>
            <person name="Salamov A."/>
            <person name="Ahrendt S.R."/>
            <person name="Lipzen A."/>
            <person name="Sullivan W."/>
            <person name="Andreopoulos W.B."/>
            <person name="Clum A."/>
            <person name="Lindquist E."/>
            <person name="Daum C."/>
            <person name="Ramamoorthy G.K."/>
            <person name="Gryganskyi A."/>
            <person name="Culley D."/>
            <person name="Magnuson J.K."/>
            <person name="James T.Y."/>
            <person name="O'Malley M.A."/>
            <person name="Stajich J.E."/>
            <person name="Spatafora J.W."/>
            <person name="Visel A."/>
            <person name="Grigoriev I.V."/>
        </authorList>
    </citation>
    <scope>NUCLEOTIDE SEQUENCE [LARGE SCALE GENOMIC DNA]</scope>
    <source>
        <strain evidence="1 2">ATCC 12442</strain>
    </source>
</reference>
<evidence type="ECO:0000313" key="1">
    <source>
        <dbReference type="EMBL" id="ORX71959.1"/>
    </source>
</evidence>
<organism evidence="1 2">
    <name type="scientific">Linderina pennispora</name>
    <dbReference type="NCBI Taxonomy" id="61395"/>
    <lineage>
        <taxon>Eukaryota</taxon>
        <taxon>Fungi</taxon>
        <taxon>Fungi incertae sedis</taxon>
        <taxon>Zoopagomycota</taxon>
        <taxon>Kickxellomycotina</taxon>
        <taxon>Kickxellomycetes</taxon>
        <taxon>Kickxellales</taxon>
        <taxon>Kickxellaceae</taxon>
        <taxon>Linderina</taxon>
    </lineage>
</organism>
<dbReference type="Proteomes" id="UP000193922">
    <property type="component" value="Unassembled WGS sequence"/>
</dbReference>
<evidence type="ECO:0000313" key="2">
    <source>
        <dbReference type="Proteomes" id="UP000193922"/>
    </source>
</evidence>
<proteinExistence type="predicted"/>
<sequence>MQREARYRRDLVVSSVGIGWLINHGCQTIACEDIAAATAWNNQVEACKLPV</sequence>
<accession>A0A1Y1WEK7</accession>
<dbReference type="AlphaFoldDB" id="A0A1Y1WEK7"/>
<keyword evidence="2" id="KW-1185">Reference proteome</keyword>
<dbReference type="EMBL" id="MCFD01000003">
    <property type="protein sequence ID" value="ORX71959.1"/>
    <property type="molecule type" value="Genomic_DNA"/>
</dbReference>
<comment type="caution">
    <text evidence="1">The sequence shown here is derived from an EMBL/GenBank/DDBJ whole genome shotgun (WGS) entry which is preliminary data.</text>
</comment>
<protein>
    <submittedName>
        <fullName evidence="1">Uncharacterized protein</fullName>
    </submittedName>
</protein>
<dbReference type="RefSeq" id="XP_040745383.1">
    <property type="nucleotide sequence ID" value="XM_040886764.1"/>
</dbReference>
<dbReference type="GeneID" id="63803412"/>
<gene>
    <name evidence="1" type="ORF">DL89DRAFT_265659</name>
</gene>